<organism evidence="1">
    <name type="scientific">marine sediment metagenome</name>
    <dbReference type="NCBI Taxonomy" id="412755"/>
    <lineage>
        <taxon>unclassified sequences</taxon>
        <taxon>metagenomes</taxon>
        <taxon>ecological metagenomes</taxon>
    </lineage>
</organism>
<sequence length="81" mass="9072">MPMKVKSGQINTEHYHYTLADGENILLPVKARPGEVIIVHSVCIYNDSGANYGVCYKIMKQRGHVIRLNYVATINAGIVQR</sequence>
<proteinExistence type="predicted"/>
<evidence type="ECO:0000313" key="1">
    <source>
        <dbReference type="EMBL" id="GAI46605.1"/>
    </source>
</evidence>
<protein>
    <submittedName>
        <fullName evidence="1">Uncharacterized protein</fullName>
    </submittedName>
</protein>
<comment type="caution">
    <text evidence="1">The sequence shown here is derived from an EMBL/GenBank/DDBJ whole genome shotgun (WGS) entry which is preliminary data.</text>
</comment>
<feature type="non-terminal residue" evidence="1">
    <location>
        <position position="81"/>
    </location>
</feature>
<accession>X1Q6B6</accession>
<name>X1Q6B6_9ZZZZ</name>
<gene>
    <name evidence="1" type="ORF">S06H3_63411</name>
</gene>
<reference evidence="1" key="1">
    <citation type="journal article" date="2014" name="Front. Microbiol.">
        <title>High frequency of phylogenetically diverse reductive dehalogenase-homologous genes in deep subseafloor sedimentary metagenomes.</title>
        <authorList>
            <person name="Kawai M."/>
            <person name="Futagami T."/>
            <person name="Toyoda A."/>
            <person name="Takaki Y."/>
            <person name="Nishi S."/>
            <person name="Hori S."/>
            <person name="Arai W."/>
            <person name="Tsubouchi T."/>
            <person name="Morono Y."/>
            <person name="Uchiyama I."/>
            <person name="Ito T."/>
            <person name="Fujiyama A."/>
            <person name="Inagaki F."/>
            <person name="Takami H."/>
        </authorList>
    </citation>
    <scope>NUCLEOTIDE SEQUENCE</scope>
    <source>
        <strain evidence="1">Expedition CK06-06</strain>
    </source>
</reference>
<dbReference type="AlphaFoldDB" id="X1Q6B6"/>
<dbReference type="EMBL" id="BARV01042056">
    <property type="protein sequence ID" value="GAI46605.1"/>
    <property type="molecule type" value="Genomic_DNA"/>
</dbReference>